<sequence>MHQLEDEKELLQRVANADQEAFSILYEHYARHVYGLALRLMKSPEIAQDLTQEVFVRVWMKRDHLLTVQQFRPWLNTITRNMAMDYLRKKVAAPENEEYLTSFFTDTAPSVEEQLALKQLEGAILQAVDQLSPQLKTAFMLSRFQGLTHTEIAQRMNISPITSKSHLVRALAIIRKYLEENFPEIALVALLYLTPLFSAFF</sequence>
<evidence type="ECO:0000313" key="9">
    <source>
        <dbReference type="EMBL" id="SKD04205.1"/>
    </source>
</evidence>
<keyword evidence="3 6" id="KW-0731">Sigma factor</keyword>
<evidence type="ECO:0000259" key="7">
    <source>
        <dbReference type="Pfam" id="PF04542"/>
    </source>
</evidence>
<evidence type="ECO:0000313" key="10">
    <source>
        <dbReference type="Proteomes" id="UP000190166"/>
    </source>
</evidence>
<keyword evidence="5 6" id="KW-0804">Transcription</keyword>
<dbReference type="InterPro" id="IPR007627">
    <property type="entry name" value="RNA_pol_sigma70_r2"/>
</dbReference>
<dbReference type="Proteomes" id="UP000190166">
    <property type="component" value="Unassembled WGS sequence"/>
</dbReference>
<dbReference type="InterPro" id="IPR014327">
    <property type="entry name" value="RNA_pol_sigma70_bacteroid"/>
</dbReference>
<feature type="domain" description="RNA polymerase sigma factor 70 region 4 type 2" evidence="8">
    <location>
        <begin position="123"/>
        <end position="172"/>
    </location>
</feature>
<dbReference type="PANTHER" id="PTHR43133">
    <property type="entry name" value="RNA POLYMERASE ECF-TYPE SIGMA FACTO"/>
    <property type="match status" value="1"/>
</dbReference>
<evidence type="ECO:0000259" key="8">
    <source>
        <dbReference type="Pfam" id="PF08281"/>
    </source>
</evidence>
<accession>A0A1T5NUU2</accession>
<evidence type="ECO:0000256" key="3">
    <source>
        <dbReference type="ARBA" id="ARBA00023082"/>
    </source>
</evidence>
<dbReference type="PROSITE" id="PS01063">
    <property type="entry name" value="SIGMA70_ECF"/>
    <property type="match status" value="1"/>
</dbReference>
<evidence type="ECO:0000256" key="4">
    <source>
        <dbReference type="ARBA" id="ARBA00023125"/>
    </source>
</evidence>
<evidence type="ECO:0000256" key="6">
    <source>
        <dbReference type="RuleBase" id="RU000716"/>
    </source>
</evidence>
<dbReference type="SUPFAM" id="SSF88946">
    <property type="entry name" value="Sigma2 domain of RNA polymerase sigma factors"/>
    <property type="match status" value="1"/>
</dbReference>
<dbReference type="InterPro" id="IPR013324">
    <property type="entry name" value="RNA_pol_sigma_r3/r4-like"/>
</dbReference>
<dbReference type="GO" id="GO:0006352">
    <property type="term" value="P:DNA-templated transcription initiation"/>
    <property type="evidence" value="ECO:0007669"/>
    <property type="project" value="InterPro"/>
</dbReference>
<evidence type="ECO:0000256" key="2">
    <source>
        <dbReference type="ARBA" id="ARBA00023015"/>
    </source>
</evidence>
<organism evidence="9 10">
    <name type="scientific">Chitinophaga ginsengisegetis</name>
    <dbReference type="NCBI Taxonomy" id="393003"/>
    <lineage>
        <taxon>Bacteria</taxon>
        <taxon>Pseudomonadati</taxon>
        <taxon>Bacteroidota</taxon>
        <taxon>Chitinophagia</taxon>
        <taxon>Chitinophagales</taxon>
        <taxon>Chitinophagaceae</taxon>
        <taxon>Chitinophaga</taxon>
    </lineage>
</organism>
<proteinExistence type="inferred from homology"/>
<reference evidence="9 10" key="1">
    <citation type="submission" date="2017-02" db="EMBL/GenBank/DDBJ databases">
        <authorList>
            <person name="Peterson S.W."/>
        </authorList>
    </citation>
    <scope>NUCLEOTIDE SEQUENCE [LARGE SCALE GENOMIC DNA]</scope>
    <source>
        <strain evidence="9 10">DSM 18108</strain>
    </source>
</reference>
<dbReference type="PANTHER" id="PTHR43133:SF46">
    <property type="entry name" value="RNA POLYMERASE SIGMA-70 FACTOR ECF SUBFAMILY"/>
    <property type="match status" value="1"/>
</dbReference>
<dbReference type="InterPro" id="IPR013249">
    <property type="entry name" value="RNA_pol_sigma70_r4_t2"/>
</dbReference>
<feature type="domain" description="RNA polymerase sigma-70 region 2" evidence="7">
    <location>
        <begin position="25"/>
        <end position="90"/>
    </location>
</feature>
<gene>
    <name evidence="9" type="ORF">SAMN05660461_2783</name>
</gene>
<dbReference type="AlphaFoldDB" id="A0A1T5NUU2"/>
<dbReference type="Gene3D" id="1.10.10.10">
    <property type="entry name" value="Winged helix-like DNA-binding domain superfamily/Winged helix DNA-binding domain"/>
    <property type="match status" value="1"/>
</dbReference>
<evidence type="ECO:0000256" key="5">
    <source>
        <dbReference type="ARBA" id="ARBA00023163"/>
    </source>
</evidence>
<keyword evidence="4 6" id="KW-0238">DNA-binding</keyword>
<dbReference type="Pfam" id="PF04542">
    <property type="entry name" value="Sigma70_r2"/>
    <property type="match status" value="1"/>
</dbReference>
<dbReference type="STRING" id="393003.SAMN05660461_2783"/>
<dbReference type="InterPro" id="IPR013325">
    <property type="entry name" value="RNA_pol_sigma_r2"/>
</dbReference>
<dbReference type="CDD" id="cd06171">
    <property type="entry name" value="Sigma70_r4"/>
    <property type="match status" value="1"/>
</dbReference>
<dbReference type="EMBL" id="FUZZ01000002">
    <property type="protein sequence ID" value="SKD04205.1"/>
    <property type="molecule type" value="Genomic_DNA"/>
</dbReference>
<dbReference type="GO" id="GO:0003677">
    <property type="term" value="F:DNA binding"/>
    <property type="evidence" value="ECO:0007669"/>
    <property type="project" value="UniProtKB-KW"/>
</dbReference>
<dbReference type="NCBIfam" id="TIGR02985">
    <property type="entry name" value="Sig70_bacteroi1"/>
    <property type="match status" value="1"/>
</dbReference>
<dbReference type="Gene3D" id="1.10.1740.10">
    <property type="match status" value="1"/>
</dbReference>
<dbReference type="Pfam" id="PF08281">
    <property type="entry name" value="Sigma70_r4_2"/>
    <property type="match status" value="1"/>
</dbReference>
<keyword evidence="10" id="KW-1185">Reference proteome</keyword>
<dbReference type="NCBIfam" id="TIGR02937">
    <property type="entry name" value="sigma70-ECF"/>
    <property type="match status" value="1"/>
</dbReference>
<comment type="similarity">
    <text evidence="1 6">Belongs to the sigma-70 factor family. ECF subfamily.</text>
</comment>
<keyword evidence="2 6" id="KW-0805">Transcription regulation</keyword>
<dbReference type="InterPro" id="IPR039425">
    <property type="entry name" value="RNA_pol_sigma-70-like"/>
</dbReference>
<dbReference type="InterPro" id="IPR000838">
    <property type="entry name" value="RNA_pol_sigma70_ECF_CS"/>
</dbReference>
<protein>
    <recommendedName>
        <fullName evidence="6">RNA polymerase sigma factor</fullName>
    </recommendedName>
</protein>
<name>A0A1T5NUU2_9BACT</name>
<dbReference type="RefSeq" id="WP_079470106.1">
    <property type="nucleotide sequence ID" value="NZ_FUZZ01000002.1"/>
</dbReference>
<dbReference type="GO" id="GO:0016987">
    <property type="term" value="F:sigma factor activity"/>
    <property type="evidence" value="ECO:0007669"/>
    <property type="project" value="UniProtKB-KW"/>
</dbReference>
<dbReference type="SUPFAM" id="SSF88659">
    <property type="entry name" value="Sigma3 and sigma4 domains of RNA polymerase sigma factors"/>
    <property type="match status" value="1"/>
</dbReference>
<dbReference type="InterPro" id="IPR036388">
    <property type="entry name" value="WH-like_DNA-bd_sf"/>
</dbReference>
<dbReference type="InterPro" id="IPR014284">
    <property type="entry name" value="RNA_pol_sigma-70_dom"/>
</dbReference>
<evidence type="ECO:0000256" key="1">
    <source>
        <dbReference type="ARBA" id="ARBA00010641"/>
    </source>
</evidence>